<comment type="caution">
    <text evidence="1">The sequence shown here is derived from an EMBL/GenBank/DDBJ whole genome shotgun (WGS) entry which is preliminary data.</text>
</comment>
<dbReference type="Pfam" id="PF11452">
    <property type="entry name" value="DUF3000"/>
    <property type="match status" value="1"/>
</dbReference>
<reference evidence="1 2" key="1">
    <citation type="submission" date="2014-03" db="EMBL/GenBank/DDBJ databases">
        <title>Genomics of Bifidobacteria.</title>
        <authorList>
            <person name="Ventura M."/>
            <person name="Milani C."/>
            <person name="Lugli G.A."/>
        </authorList>
    </citation>
    <scope>NUCLEOTIDE SEQUENCE [LARGE SCALE GENOMIC DNA]</scope>
    <source>
        <strain evidence="1 2">DSM 23969</strain>
    </source>
</reference>
<evidence type="ECO:0000313" key="2">
    <source>
        <dbReference type="Proteomes" id="UP000029108"/>
    </source>
</evidence>
<organism evidence="1 2">
    <name type="scientific">Bifidobacterium biavatii DSM 23969</name>
    <dbReference type="NCBI Taxonomy" id="1437608"/>
    <lineage>
        <taxon>Bacteria</taxon>
        <taxon>Bacillati</taxon>
        <taxon>Actinomycetota</taxon>
        <taxon>Actinomycetes</taxon>
        <taxon>Bifidobacteriales</taxon>
        <taxon>Bifidobacteriaceae</taxon>
        <taxon>Bifidobacterium</taxon>
    </lineage>
</organism>
<evidence type="ECO:0000313" key="1">
    <source>
        <dbReference type="EMBL" id="KFI44939.1"/>
    </source>
</evidence>
<dbReference type="InterPro" id="IPR021555">
    <property type="entry name" value="DUF3000"/>
</dbReference>
<proteinExistence type="predicted"/>
<dbReference type="AlphaFoldDB" id="A0A086ZEI9"/>
<dbReference type="eggNOG" id="ENOG5031Y2Q">
    <property type="taxonomic scope" value="Bacteria"/>
</dbReference>
<accession>A0A086ZEI9</accession>
<dbReference type="Proteomes" id="UP000029108">
    <property type="component" value="Unassembled WGS sequence"/>
</dbReference>
<dbReference type="STRING" id="1437608.GCA_000771645_00103"/>
<sequence length="222" mass="24145">MAEIFAFPAATKPGNDAAATGRPDGVPDDVWHAVESARAMERVPAMRYREMAVPVSLADFGIGVELESERRPAGGERAGDGRSGQYFGRIVNADETAHGWIMLLYSRTLRADWRSRWRCVAFASLPLETRERDGLTPAMYWDDMRERLANVLPGSLGGTVTVTHSTSFGTLKGGASVGCEMRVSWTPLDNTDGGMDAGGQIRSWARFVGSASCDEEEPSVDR</sequence>
<dbReference type="OrthoDB" id="3210980at2"/>
<keyword evidence="2" id="KW-1185">Reference proteome</keyword>
<dbReference type="EMBL" id="JGYN01000044">
    <property type="protein sequence ID" value="KFI44939.1"/>
    <property type="molecule type" value="Genomic_DNA"/>
</dbReference>
<gene>
    <name evidence="1" type="ORF">BBIA_2256</name>
</gene>
<evidence type="ECO:0008006" key="3">
    <source>
        <dbReference type="Google" id="ProtNLM"/>
    </source>
</evidence>
<dbReference type="RefSeq" id="WP_033492089.1">
    <property type="nucleotide sequence ID" value="NZ_JDUU01000001.1"/>
</dbReference>
<protein>
    <recommendedName>
        <fullName evidence="3">Permease</fullName>
    </recommendedName>
</protein>
<name>A0A086ZEI9_9BIFI</name>